<dbReference type="CDD" id="cd03285">
    <property type="entry name" value="ABC_MSH2_euk"/>
    <property type="match status" value="1"/>
</dbReference>
<dbReference type="Gene3D" id="1.10.1420.10">
    <property type="match status" value="2"/>
</dbReference>
<dbReference type="GO" id="GO:0030983">
    <property type="term" value="F:mismatched DNA binding"/>
    <property type="evidence" value="ECO:0000318"/>
    <property type="project" value="GO_Central"/>
</dbReference>
<evidence type="ECO:0000256" key="6">
    <source>
        <dbReference type="ARBA" id="ARBA00022840"/>
    </source>
</evidence>
<dbReference type="InterPro" id="IPR032642">
    <property type="entry name" value="Msh2_ATP-bd"/>
</dbReference>
<dbReference type="InterPro" id="IPR007695">
    <property type="entry name" value="DNA_mismatch_repair_MutS-lik_N"/>
</dbReference>
<dbReference type="AlphaFoldDB" id="Q752H0"/>
<dbReference type="InterPro" id="IPR027417">
    <property type="entry name" value="P-loop_NTPase"/>
</dbReference>
<dbReference type="GO" id="GO:0006312">
    <property type="term" value="P:mitotic recombination"/>
    <property type="evidence" value="ECO:0000318"/>
    <property type="project" value="GO_Central"/>
</dbReference>
<dbReference type="PANTHER" id="PTHR11361">
    <property type="entry name" value="DNA MISMATCH REPAIR PROTEIN MUTS FAMILY MEMBER"/>
    <property type="match status" value="1"/>
</dbReference>
<keyword evidence="4 11" id="KW-0547">Nucleotide-binding</keyword>
<keyword evidence="5 11" id="KW-0227">DNA damage</keyword>
<evidence type="ECO:0000256" key="1">
    <source>
        <dbReference type="ARBA" id="ARBA00004123"/>
    </source>
</evidence>
<dbReference type="FunFam" id="3.40.1170.10:FF:000009">
    <property type="entry name" value="Mismatch repair ATPase"/>
    <property type="match status" value="1"/>
</dbReference>
<dbReference type="Proteomes" id="UP000000591">
    <property type="component" value="Chromosome VI"/>
</dbReference>
<dbReference type="eggNOG" id="KOG0219">
    <property type="taxonomic scope" value="Eukaryota"/>
</dbReference>
<keyword evidence="6" id="KW-0067">ATP-binding</keyword>
<dbReference type="Pfam" id="PF01624">
    <property type="entry name" value="MutS_I"/>
    <property type="match status" value="1"/>
</dbReference>
<dbReference type="KEGG" id="ago:AGOS_AFR603C"/>
<dbReference type="FunCoup" id="Q752H0">
    <property type="interactions" value="1200"/>
</dbReference>
<dbReference type="PIRSF" id="PIRSF005813">
    <property type="entry name" value="MSH2"/>
    <property type="match status" value="1"/>
</dbReference>
<dbReference type="InterPro" id="IPR000432">
    <property type="entry name" value="DNA_mismatch_repair_MutS_C"/>
</dbReference>
<dbReference type="InterPro" id="IPR007861">
    <property type="entry name" value="DNA_mismatch_repair_MutS_clamp"/>
</dbReference>
<dbReference type="Pfam" id="PF05190">
    <property type="entry name" value="MutS_IV"/>
    <property type="match status" value="1"/>
</dbReference>
<dbReference type="InterPro" id="IPR036187">
    <property type="entry name" value="DNA_mismatch_repair_MutS_sf"/>
</dbReference>
<dbReference type="GO" id="GO:0005524">
    <property type="term" value="F:ATP binding"/>
    <property type="evidence" value="ECO:0007669"/>
    <property type="project" value="UniProtKB-KW"/>
</dbReference>
<dbReference type="FunFam" id="1.10.1420.10:FF:000041">
    <property type="entry name" value="Msh2p"/>
    <property type="match status" value="1"/>
</dbReference>
<dbReference type="InterPro" id="IPR045076">
    <property type="entry name" value="MutS"/>
</dbReference>
<dbReference type="PANTHER" id="PTHR11361:SF35">
    <property type="entry name" value="DNA MISMATCH REPAIR PROTEIN MSH2"/>
    <property type="match status" value="1"/>
</dbReference>
<evidence type="ECO:0000256" key="7">
    <source>
        <dbReference type="ARBA" id="ARBA00023125"/>
    </source>
</evidence>
<evidence type="ECO:0000313" key="13">
    <source>
        <dbReference type="EMBL" id="AAS53974.1"/>
    </source>
</evidence>
<gene>
    <name evidence="13" type="ORF">AGOS_AFR603C</name>
</gene>
<dbReference type="HOGENOM" id="CLU_002472_10_0_1"/>
<reference evidence="14" key="2">
    <citation type="journal article" date="2013" name="G3 (Bethesda)">
        <title>Genomes of Ashbya fungi isolated from insects reveal four mating-type loci, numerous translocations, lack of transposons, and distinct gene duplications.</title>
        <authorList>
            <person name="Dietrich F.S."/>
            <person name="Voegeli S."/>
            <person name="Kuo S."/>
            <person name="Philippsen P."/>
        </authorList>
    </citation>
    <scope>GENOME REANNOTATION</scope>
    <source>
        <strain evidence="14">ATCC 10895 / CBS 109.51 / FGSC 9923 / NRRL Y-1056</strain>
    </source>
</reference>
<dbReference type="InterPro" id="IPR011184">
    <property type="entry name" value="DNA_mismatch_repair_Msh2"/>
</dbReference>
<dbReference type="FunFam" id="1.10.1420.10:FF:000015">
    <property type="entry name" value="DNA mismatch repair protein Msh2"/>
    <property type="match status" value="1"/>
</dbReference>
<evidence type="ECO:0000313" key="14">
    <source>
        <dbReference type="Proteomes" id="UP000000591"/>
    </source>
</evidence>
<name>Q752H0_EREGS</name>
<dbReference type="InterPro" id="IPR036678">
    <property type="entry name" value="MutS_con_dom_sf"/>
</dbReference>
<dbReference type="STRING" id="284811.Q752H0"/>
<keyword evidence="14" id="KW-1185">Reference proteome</keyword>
<dbReference type="EMBL" id="AE016819">
    <property type="protein sequence ID" value="AAS53974.1"/>
    <property type="molecule type" value="Genomic_DNA"/>
</dbReference>
<dbReference type="SMART" id="SM00534">
    <property type="entry name" value="MUTSac"/>
    <property type="match status" value="1"/>
</dbReference>
<comment type="function">
    <text evidence="11">Component of the post-replicative DNA mismatch repair system (MMR).</text>
</comment>
<dbReference type="GO" id="GO:0035822">
    <property type="term" value="P:gene conversion"/>
    <property type="evidence" value="ECO:0007669"/>
    <property type="project" value="UniProtKB-ARBA"/>
</dbReference>
<evidence type="ECO:0000256" key="3">
    <source>
        <dbReference type="ARBA" id="ARBA00019549"/>
    </source>
</evidence>
<dbReference type="OrthoDB" id="295033at2759"/>
<dbReference type="PROSITE" id="PS00486">
    <property type="entry name" value="DNA_MISMATCH_REPAIR_2"/>
    <property type="match status" value="1"/>
</dbReference>
<dbReference type="SUPFAM" id="SSF48334">
    <property type="entry name" value="DNA repair protein MutS, domain III"/>
    <property type="match status" value="1"/>
</dbReference>
<comment type="similarity">
    <text evidence="2 11">Belongs to the DNA mismatch repair MutS family.</text>
</comment>
<evidence type="ECO:0000256" key="2">
    <source>
        <dbReference type="ARBA" id="ARBA00006271"/>
    </source>
</evidence>
<dbReference type="OMA" id="LVRFPQK"/>
<dbReference type="GeneID" id="4622435"/>
<protein>
    <recommendedName>
        <fullName evidence="10">DNA mismatch repair protein MSH2</fullName>
    </recommendedName>
    <alternativeName>
        <fullName evidence="3">DNA mismatch repair protein Msh2</fullName>
    </alternativeName>
</protein>
<dbReference type="Pfam" id="PF05192">
    <property type="entry name" value="MutS_III"/>
    <property type="match status" value="1"/>
</dbReference>
<sequence length="956" mass="106826">MSSVRPELKFSDASEERGFYRRFASLPPKPSQTIRIVDRGEYYTILGQDAIFVAENVYHTQAVLKDFRVDAAVAKQLAEPTKYVTMSPQVIASLLKMALLEQGFKVEIYDRSWKLLKSASPGNIDQVDDLMNVSVDSSVVLASVKFQFNASDGFCVLGVSYVDSNSYKIGMLDIVDNEVYSNFESFLIQLGVKECLLPDLRNNESFSAELKKVTGVIERCGCVVTFVKNSEFNNKDVEADLAKLCGDELATSLPRFSKLALASCNALIGYQQLLNNAGNEGSYQIVEYSLSEFMKLDASAVKALSIFPQGPSTQSGMATSGKFGGNGKITSLLQLLNKCKTNAGVRLLNEWLKQPLSDKGSIEKRHNLVDYLVDQLELRSILRDDYLPLVPDVRRLTKKLNRNGSLEDVLKVYQFAQRIPEINGVLKENLDALSEGSHVKDLVLETWYNPLNEHVEPLHKFQEMVETTVDLEAYEETNEFMIKVEFNDELARIRTELVDLKDKIRTIHLDTSDDLGFDPEKKLKLENHHVHGWCMRLTRNDAKALRQHKKYLELSTVKAGIYFSTKELKLLSDEIGTLQQDYDRKQSALVKEIVTITLSYSPVLEKLSLVLANLDVLCSFAHVSSYAPIPYVRPVMYDMHAGQRKMELLASRHPLVEAQDEVTFISNDVVLEADSSGFAIITGPNMGGKSTYIRQVGVICLLAQIGCFVPCDAAEITIVDAILCRVGAGDSQLKGVSTFMAEMLETASILRNATKNSLIIIDELGRGTSTYDGFGLAWSISEHIAKNIGCFALFATHFHELTALADDCPNVTNLHVVAHVEEKSHKSDDITLLYKVEPGISDQSFGIHVAEVVQFPSKIVKMAKRKATELDDIKEETECLKKLKCSPEHIAKGSEVLKNLLQEWASILRAENLDQQLDDESIQELCIDKLRSLVNSSDELNSCEKNFKDWVTAQLL</sequence>
<dbReference type="InterPro" id="IPR007860">
    <property type="entry name" value="DNA_mmatch_repair_MutS_con_dom"/>
</dbReference>
<dbReference type="SMART" id="SM00533">
    <property type="entry name" value="MUTSd"/>
    <property type="match status" value="1"/>
</dbReference>
<keyword evidence="7 11" id="KW-0238">DNA-binding</keyword>
<evidence type="ECO:0000256" key="11">
    <source>
        <dbReference type="RuleBase" id="RU003756"/>
    </source>
</evidence>
<accession>Q752H0</accession>
<dbReference type="GO" id="GO:0140664">
    <property type="term" value="F:ATP-dependent DNA damage sensor activity"/>
    <property type="evidence" value="ECO:0007669"/>
    <property type="project" value="InterPro"/>
</dbReference>
<comment type="subcellular location">
    <subcellularLocation>
        <location evidence="1">Nucleus</location>
    </subcellularLocation>
</comment>
<evidence type="ECO:0000256" key="10">
    <source>
        <dbReference type="ARBA" id="ARBA00073545"/>
    </source>
</evidence>
<dbReference type="GO" id="GO:0032301">
    <property type="term" value="C:MutSalpha complex"/>
    <property type="evidence" value="ECO:0000318"/>
    <property type="project" value="GO_Central"/>
</dbReference>
<dbReference type="GO" id="GO:0006298">
    <property type="term" value="P:mismatch repair"/>
    <property type="evidence" value="ECO:0000318"/>
    <property type="project" value="GO_Central"/>
</dbReference>
<dbReference type="FunFam" id="3.30.420.110:FF:000002">
    <property type="entry name" value="DNA mismatch repair protein"/>
    <property type="match status" value="1"/>
</dbReference>
<evidence type="ECO:0000259" key="12">
    <source>
        <dbReference type="PROSITE" id="PS00486"/>
    </source>
</evidence>
<evidence type="ECO:0000256" key="5">
    <source>
        <dbReference type="ARBA" id="ARBA00022763"/>
    </source>
</evidence>
<evidence type="ECO:0000256" key="8">
    <source>
        <dbReference type="ARBA" id="ARBA00023204"/>
    </source>
</evidence>
<reference evidence="13 14" key="1">
    <citation type="journal article" date="2004" name="Science">
        <title>The Ashbya gossypii genome as a tool for mapping the ancient Saccharomyces cerevisiae genome.</title>
        <authorList>
            <person name="Dietrich F.S."/>
            <person name="Voegeli S."/>
            <person name="Brachat S."/>
            <person name="Lerch A."/>
            <person name="Gates K."/>
            <person name="Steiner S."/>
            <person name="Mohr C."/>
            <person name="Pohlmann R."/>
            <person name="Luedi P."/>
            <person name="Choi S."/>
            <person name="Wing R.A."/>
            <person name="Flavier A."/>
            <person name="Gaffney T.D."/>
            <person name="Philippsen P."/>
        </authorList>
    </citation>
    <scope>NUCLEOTIDE SEQUENCE [LARGE SCALE GENOMIC DNA]</scope>
    <source>
        <strain evidence="14">ATCC 10895 / CBS 109.51 / FGSC 9923 / NRRL Y-1056</strain>
    </source>
</reference>
<dbReference type="GO" id="GO:0005634">
    <property type="term" value="C:nucleus"/>
    <property type="evidence" value="ECO:0000318"/>
    <property type="project" value="GO_Central"/>
</dbReference>
<dbReference type="InParanoid" id="Q752H0"/>
<dbReference type="SUPFAM" id="SSF52540">
    <property type="entry name" value="P-loop containing nucleoside triphosphate hydrolases"/>
    <property type="match status" value="1"/>
</dbReference>
<organism evidence="13 14">
    <name type="scientific">Eremothecium gossypii (strain ATCC 10895 / CBS 109.51 / FGSC 9923 / NRRL Y-1056)</name>
    <name type="common">Yeast</name>
    <name type="synonym">Ashbya gossypii</name>
    <dbReference type="NCBI Taxonomy" id="284811"/>
    <lineage>
        <taxon>Eukaryota</taxon>
        <taxon>Fungi</taxon>
        <taxon>Dikarya</taxon>
        <taxon>Ascomycota</taxon>
        <taxon>Saccharomycotina</taxon>
        <taxon>Saccharomycetes</taxon>
        <taxon>Saccharomycetales</taxon>
        <taxon>Saccharomycetaceae</taxon>
        <taxon>Eremothecium</taxon>
    </lineage>
</organism>
<feature type="domain" description="DNA mismatch repair proteins mutS family" evidence="12">
    <location>
        <begin position="757"/>
        <end position="773"/>
    </location>
</feature>
<dbReference type="InterPro" id="IPR007696">
    <property type="entry name" value="DNA_mismatch_repair_MutS_core"/>
</dbReference>
<dbReference type="Pfam" id="PF05188">
    <property type="entry name" value="MutS_II"/>
    <property type="match status" value="1"/>
</dbReference>
<dbReference type="Gene3D" id="3.40.50.300">
    <property type="entry name" value="P-loop containing nucleotide triphosphate hydrolases"/>
    <property type="match status" value="1"/>
</dbReference>
<dbReference type="FunFam" id="3.40.50.300:FF:000925">
    <property type="entry name" value="DNA mismatch repair protein MSH2"/>
    <property type="match status" value="1"/>
</dbReference>
<dbReference type="RefSeq" id="NP_986150.1">
    <property type="nucleotide sequence ID" value="NM_212286.1"/>
</dbReference>
<keyword evidence="9" id="KW-0539">Nucleus</keyword>
<keyword evidence="8 11" id="KW-0234">DNA repair</keyword>
<dbReference type="Gene3D" id="3.30.420.110">
    <property type="entry name" value="MutS, connector domain"/>
    <property type="match status" value="1"/>
</dbReference>
<dbReference type="Gene3D" id="3.40.1170.10">
    <property type="entry name" value="DNA repair protein MutS, domain I"/>
    <property type="match status" value="1"/>
</dbReference>
<proteinExistence type="inferred from homology"/>
<evidence type="ECO:0000256" key="4">
    <source>
        <dbReference type="ARBA" id="ARBA00022741"/>
    </source>
</evidence>
<evidence type="ECO:0000256" key="9">
    <source>
        <dbReference type="ARBA" id="ARBA00023242"/>
    </source>
</evidence>
<dbReference type="Pfam" id="PF00488">
    <property type="entry name" value="MutS_V"/>
    <property type="match status" value="1"/>
</dbReference>
<dbReference type="GO" id="GO:0051053">
    <property type="term" value="P:negative regulation of DNA metabolic process"/>
    <property type="evidence" value="ECO:0007669"/>
    <property type="project" value="UniProtKB-ARBA"/>
</dbReference>
<dbReference type="InterPro" id="IPR016151">
    <property type="entry name" value="DNA_mismatch_repair_MutS_N"/>
</dbReference>